<dbReference type="PANTHER" id="PTHR22893:SF91">
    <property type="entry name" value="NADPH DEHYDROGENASE 2-RELATED"/>
    <property type="match status" value="1"/>
</dbReference>
<gene>
    <name evidence="2" type="ORF">J3U76_12655</name>
</gene>
<dbReference type="Proteomes" id="UP000664882">
    <property type="component" value="Unassembled WGS sequence"/>
</dbReference>
<feature type="domain" description="NADH:flavin oxidoreductase/NADH oxidase N-terminal" evidence="1">
    <location>
        <begin position="17"/>
        <end position="348"/>
    </location>
</feature>
<dbReference type="RefSeq" id="WP_208006344.1">
    <property type="nucleotide sequence ID" value="NZ_JAGDFX010000016.1"/>
</dbReference>
<dbReference type="EMBL" id="JAGDFX010000016">
    <property type="protein sequence ID" value="MBO1520468.1"/>
    <property type="molecule type" value="Genomic_DNA"/>
</dbReference>
<dbReference type="InterPro" id="IPR001155">
    <property type="entry name" value="OxRdtase_FMN_N"/>
</dbReference>
<dbReference type="InterPro" id="IPR045247">
    <property type="entry name" value="Oye-like"/>
</dbReference>
<evidence type="ECO:0000313" key="3">
    <source>
        <dbReference type="Proteomes" id="UP000664882"/>
    </source>
</evidence>
<reference evidence="2 3" key="1">
    <citation type="submission" date="2021-03" db="EMBL/GenBank/DDBJ databases">
        <title>Oceanisphaera sp. nov., isolated from the intestine.</title>
        <authorList>
            <person name="Zhao L.-H."/>
            <person name="Shi L.-F."/>
        </authorList>
    </citation>
    <scope>NUCLEOTIDE SEQUENCE [LARGE SCALE GENOMIC DNA]</scope>
    <source>
        <strain evidence="2 3">DM8</strain>
    </source>
</reference>
<dbReference type="Pfam" id="PF00724">
    <property type="entry name" value="Oxidored_FMN"/>
    <property type="match status" value="1"/>
</dbReference>
<keyword evidence="3" id="KW-1185">Reference proteome</keyword>
<organism evidence="2 3">
    <name type="scientific">Oceanisphaera pacifica</name>
    <dbReference type="NCBI Taxonomy" id="2818389"/>
    <lineage>
        <taxon>Bacteria</taxon>
        <taxon>Pseudomonadati</taxon>
        <taxon>Pseudomonadota</taxon>
        <taxon>Gammaproteobacteria</taxon>
        <taxon>Aeromonadales</taxon>
        <taxon>Aeromonadaceae</taxon>
        <taxon>Oceanisphaera</taxon>
    </lineage>
</organism>
<accession>A0ABS3NIQ6</accession>
<name>A0ABS3NIQ6_9GAMM</name>
<sequence>MKTRNSRVNTTNVPETDLFSPVEIGPYALTNRVVMAPLTRARSPESIATSMMQEYYTQRASAGLIISEALNISPQAVGYAFTPGLWTTEQIESWRPVTTAVHDKGGRIFAQLWHVGRVSHPDVQLGGVLPVAPSAVRPNVEAFTAEGKKPALTPRALRMDELPGIVADYEQAARNALDAGFDGVEIHAANGYLLDQFMRDGANQRTDAYGGSVENRIRLTLEVTKAVAAICDGGRTGLRISPVSTANGLSDSNPEPVFTALVDQLNDVDLAYLHVVEGVTGGSRTVEGGFDLNVLRQRFKGLYMANNGYDRNLALSARRSNTADLIAFGRPYIANPDLVTRLERDAPLNSLDSATAYGGGVEGYIDYPFLEVNTPG</sequence>
<comment type="caution">
    <text evidence="2">The sequence shown here is derived from an EMBL/GenBank/DDBJ whole genome shotgun (WGS) entry which is preliminary data.</text>
</comment>
<dbReference type="InterPro" id="IPR013785">
    <property type="entry name" value="Aldolase_TIM"/>
</dbReference>
<dbReference type="Gene3D" id="3.20.20.70">
    <property type="entry name" value="Aldolase class I"/>
    <property type="match status" value="1"/>
</dbReference>
<dbReference type="PANTHER" id="PTHR22893">
    <property type="entry name" value="NADH OXIDOREDUCTASE-RELATED"/>
    <property type="match status" value="1"/>
</dbReference>
<evidence type="ECO:0000313" key="2">
    <source>
        <dbReference type="EMBL" id="MBO1520468.1"/>
    </source>
</evidence>
<dbReference type="SUPFAM" id="SSF51395">
    <property type="entry name" value="FMN-linked oxidoreductases"/>
    <property type="match status" value="1"/>
</dbReference>
<evidence type="ECO:0000259" key="1">
    <source>
        <dbReference type="Pfam" id="PF00724"/>
    </source>
</evidence>
<dbReference type="CDD" id="cd02933">
    <property type="entry name" value="OYE_like_FMN"/>
    <property type="match status" value="1"/>
</dbReference>
<protein>
    <submittedName>
        <fullName evidence="2">Alkene reductase</fullName>
    </submittedName>
</protein>
<proteinExistence type="predicted"/>